<dbReference type="CDD" id="cd00761">
    <property type="entry name" value="Glyco_tranf_GTA_type"/>
    <property type="match status" value="1"/>
</dbReference>
<evidence type="ECO:0000259" key="2">
    <source>
        <dbReference type="Pfam" id="PF13439"/>
    </source>
</evidence>
<keyword evidence="3" id="KW-0808">Transferase</keyword>
<dbReference type="InterPro" id="IPR001173">
    <property type="entry name" value="Glyco_trans_2-like"/>
</dbReference>
<dbReference type="Pfam" id="PF13692">
    <property type="entry name" value="Glyco_trans_1_4"/>
    <property type="match status" value="1"/>
</dbReference>
<dbReference type="InterPro" id="IPR028098">
    <property type="entry name" value="Glyco_trans_4-like_N"/>
</dbReference>
<dbReference type="GO" id="GO:0016757">
    <property type="term" value="F:glycosyltransferase activity"/>
    <property type="evidence" value="ECO:0007669"/>
    <property type="project" value="UniProtKB-ARBA"/>
</dbReference>
<feature type="domain" description="Glycosyltransferase 2-like" evidence="1">
    <location>
        <begin position="11"/>
        <end position="138"/>
    </location>
</feature>
<name>A0A2P7B3K2_9HYPH</name>
<protein>
    <submittedName>
        <fullName evidence="3">Glycosyl transferase family 1</fullName>
    </submittedName>
</protein>
<dbReference type="Proteomes" id="UP000241764">
    <property type="component" value="Unassembled WGS sequence"/>
</dbReference>
<evidence type="ECO:0000313" key="3">
    <source>
        <dbReference type="EMBL" id="PSH61028.1"/>
    </source>
</evidence>
<dbReference type="PANTHER" id="PTHR12526">
    <property type="entry name" value="GLYCOSYLTRANSFERASE"/>
    <property type="match status" value="1"/>
</dbReference>
<dbReference type="SUPFAM" id="SSF53448">
    <property type="entry name" value="Nucleotide-diphospho-sugar transferases"/>
    <property type="match status" value="1"/>
</dbReference>
<comment type="caution">
    <text evidence="3">The sequence shown here is derived from an EMBL/GenBank/DDBJ whole genome shotgun (WGS) entry which is preliminary data.</text>
</comment>
<dbReference type="OrthoDB" id="9807414at2"/>
<feature type="domain" description="Glycosyltransferase subfamily 4-like N-terminal" evidence="2">
    <location>
        <begin position="490"/>
        <end position="658"/>
    </location>
</feature>
<dbReference type="AlphaFoldDB" id="A0A2P7B3K2"/>
<dbReference type="Pfam" id="PF13439">
    <property type="entry name" value="Glyco_transf_4"/>
    <property type="match status" value="1"/>
</dbReference>
<organism evidence="3 4">
    <name type="scientific">Phyllobacterium sophorae</name>
    <dbReference type="NCBI Taxonomy" id="1520277"/>
    <lineage>
        <taxon>Bacteria</taxon>
        <taxon>Pseudomonadati</taxon>
        <taxon>Pseudomonadota</taxon>
        <taxon>Alphaproteobacteria</taxon>
        <taxon>Hyphomicrobiales</taxon>
        <taxon>Phyllobacteriaceae</taxon>
        <taxon>Phyllobacterium</taxon>
    </lineage>
</organism>
<gene>
    <name evidence="3" type="ORF">CU103_23960</name>
</gene>
<dbReference type="SUPFAM" id="SSF53756">
    <property type="entry name" value="UDP-Glycosyltransferase/glycogen phosphorylase"/>
    <property type="match status" value="1"/>
</dbReference>
<proteinExistence type="predicted"/>
<accession>A0A2P7B3K2</accession>
<evidence type="ECO:0000259" key="1">
    <source>
        <dbReference type="Pfam" id="PF00535"/>
    </source>
</evidence>
<dbReference type="RefSeq" id="WP_106666549.1">
    <property type="nucleotide sequence ID" value="NZ_PGGM01000014.1"/>
</dbReference>
<dbReference type="EMBL" id="PGGM01000014">
    <property type="protein sequence ID" value="PSH61028.1"/>
    <property type="molecule type" value="Genomic_DNA"/>
</dbReference>
<dbReference type="Pfam" id="PF00535">
    <property type="entry name" value="Glycos_transf_2"/>
    <property type="match status" value="1"/>
</dbReference>
<keyword evidence="4" id="KW-1185">Reference proteome</keyword>
<reference evidence="4" key="1">
    <citation type="submission" date="2017-11" db="EMBL/GenBank/DDBJ databases">
        <authorList>
            <person name="Kuznetsova I."/>
            <person name="Sazanova A."/>
            <person name="Chirak E."/>
            <person name="Safronova V."/>
            <person name="Willems A."/>
        </authorList>
    </citation>
    <scope>NUCLEOTIDE SEQUENCE [LARGE SCALE GENOMIC DNA]</scope>
    <source>
        <strain evidence="4">CCBAU 03422</strain>
    </source>
</reference>
<dbReference type="InterPro" id="IPR029044">
    <property type="entry name" value="Nucleotide-diphossugar_trans"/>
</dbReference>
<evidence type="ECO:0000313" key="4">
    <source>
        <dbReference type="Proteomes" id="UP000241764"/>
    </source>
</evidence>
<dbReference type="PANTHER" id="PTHR12526:SF630">
    <property type="entry name" value="GLYCOSYLTRANSFERASE"/>
    <property type="match status" value="1"/>
</dbReference>
<dbReference type="Gene3D" id="3.90.550.10">
    <property type="entry name" value="Spore Coat Polysaccharide Biosynthesis Protein SpsA, Chain A"/>
    <property type="match status" value="1"/>
</dbReference>
<sequence>MQDKPQDLIAIAMPLYGHAALVLEALESALASATALRLAIVVSVDGDPRHEVFDELALYAASHPEIHVIFGANAGPGGARNRAIDYILEELPETKAIYFLDADNRVFPHTVDTLYRRLVESGAGWVYTNIDTFSVNWRAHYGDSYSRLVHCITDNICDTGSMISVNVFKSGVRFDDNRQNGFEDWEFWLSAIEAGFVGEPCHDTGFEYRLRAESRFKEANRDRSASVSFLRNRHKALFRRPTLVGFEHKECPRYAVIRTGEGTLDTFTDPTHAAGEIGFDDAIRAFWGSVGEPDNFHFPPFLAACSAETLKLLTRSRLLPNILCHLEKLSEKANIVFVELGNVDSERRIDTEILPSGARQGAADLLFVSTKLIQNVIENNALDWFSSIGSQQVWPTSARLKVRFPFPKARQRRSLARPEQAMLNLVTAIATSPLKQTAHTRWTWRPRRLHGLSEMYQVLRTELGGSPVLPLAHNSAQRKTAAVLVPNASFGGAEKVAYAAGRELKQEGFETHLFVLGSARMDVLDEFDQAFDYVHFWKDGIPAWGDTNRFLGQDLITEDHELDWAGLRGQLSGFDLIVNNHVMAAHPLMAKLRSEGTRTACYLHVVDETVFRRRAGQPYAAIAFEHAYDAFLTCSEQLKTYLHSFGVPFEKIFAVPNAASFSIDEKLRAHVTDARVTGRPDEPIRILYMGRLDRQKGIDRLYDAIIKLRERGIAFEAQAIGGEILADDPSSSWMTRLKDVGVKVSPPVFGGKDIASHLAWADVLLMPSRWEGAPLMIAEAQQLGCVPVATAVGAVDELITHGQDGILIKNGNDAQIVTDIVRLLTILAQDRSALARTAAGSLATAAQRSWTSSFASFIAWSNTIEPANPHQRITATAEPTPEFNATAALSSRAVA</sequence>
<dbReference type="Gene3D" id="3.40.50.2000">
    <property type="entry name" value="Glycogen Phosphorylase B"/>
    <property type="match status" value="2"/>
</dbReference>
<dbReference type="CDD" id="cd03801">
    <property type="entry name" value="GT4_PimA-like"/>
    <property type="match status" value="1"/>
</dbReference>